<evidence type="ECO:0000313" key="1">
    <source>
        <dbReference type="EMBL" id="KRO61926.1"/>
    </source>
</evidence>
<dbReference type="Proteomes" id="UP000051269">
    <property type="component" value="Unassembled WGS sequence"/>
</dbReference>
<evidence type="ECO:0000313" key="2">
    <source>
        <dbReference type="Proteomes" id="UP000051269"/>
    </source>
</evidence>
<protein>
    <submittedName>
        <fullName evidence="1">Uncharacterized protein</fullName>
    </submittedName>
</protein>
<name>A0A0R2RHP5_9BACT</name>
<comment type="caution">
    <text evidence="1">The sequence shown here is derived from an EMBL/GenBank/DDBJ whole genome shotgun (WGS) entry which is preliminary data.</text>
</comment>
<dbReference type="AlphaFoldDB" id="A0A0R2RHP5"/>
<reference evidence="1 2" key="1">
    <citation type="submission" date="2015-10" db="EMBL/GenBank/DDBJ databases">
        <title>Metagenome-Assembled Genomes uncover a global brackish microbiome.</title>
        <authorList>
            <person name="Hugerth L.W."/>
            <person name="Larsson J."/>
            <person name="Alneberg J."/>
            <person name="Lindh M.V."/>
            <person name="Legrand C."/>
            <person name="Pinhassi J."/>
            <person name="Andersson A.F."/>
        </authorList>
    </citation>
    <scope>NUCLEOTIDE SEQUENCE [LARGE SCALE GENOMIC DNA]</scope>
    <source>
        <strain evidence="1">BACL18 MAG-120507-bin52</strain>
    </source>
</reference>
<proteinExistence type="predicted"/>
<sequence>MTLALAWQIGLPQGLLQTVAWGWMLTSYSQESGFGEGLKKTFDGQHPCGLCERIAQTRPVSTPTTLSALSSLPADFLWVLETVTGRISNSREVSHFSSTEYLFGADRASPLLPPPRA</sequence>
<organism evidence="1 2">
    <name type="scientific">Verrucomicrobia subdivision 6 bacterium BACL9 MAG-120507-bin52</name>
    <dbReference type="NCBI Taxonomy" id="1655590"/>
    <lineage>
        <taxon>Bacteria</taxon>
        <taxon>Pseudomonadati</taxon>
        <taxon>Verrucomicrobiota</taxon>
        <taxon>Verrucomicrobiia</taxon>
        <taxon>Verrucomicrobiales</taxon>
        <taxon>Verrucomicrobia subdivision 6</taxon>
    </lineage>
</organism>
<dbReference type="EMBL" id="LIBO01000172">
    <property type="protein sequence ID" value="KRO61926.1"/>
    <property type="molecule type" value="Genomic_DNA"/>
</dbReference>
<accession>A0A0R2RHP5</accession>
<gene>
    <name evidence="1" type="ORF">ABR82_06485</name>
</gene>